<organism evidence="2 6">
    <name type="scientific">Rotaria magnacalcarata</name>
    <dbReference type="NCBI Taxonomy" id="392030"/>
    <lineage>
        <taxon>Eukaryota</taxon>
        <taxon>Metazoa</taxon>
        <taxon>Spiralia</taxon>
        <taxon>Gnathifera</taxon>
        <taxon>Rotifera</taxon>
        <taxon>Eurotatoria</taxon>
        <taxon>Bdelloidea</taxon>
        <taxon>Philodinida</taxon>
        <taxon>Philodinidae</taxon>
        <taxon>Rotaria</taxon>
    </lineage>
</organism>
<evidence type="ECO:0000313" key="3">
    <source>
        <dbReference type="EMBL" id="CAF1553377.1"/>
    </source>
</evidence>
<dbReference type="AlphaFoldDB" id="A0A815K5T6"/>
<dbReference type="Proteomes" id="UP000663855">
    <property type="component" value="Unassembled WGS sequence"/>
</dbReference>
<evidence type="ECO:0000313" key="2">
    <source>
        <dbReference type="EMBL" id="CAF1385508.1"/>
    </source>
</evidence>
<dbReference type="EMBL" id="CAJNOW010003548">
    <property type="protein sequence ID" value="CAF1385508.1"/>
    <property type="molecule type" value="Genomic_DNA"/>
</dbReference>
<feature type="compositionally biased region" description="Basic and acidic residues" evidence="1">
    <location>
        <begin position="17"/>
        <end position="28"/>
    </location>
</feature>
<dbReference type="EMBL" id="CAJOBJ010170116">
    <property type="protein sequence ID" value="CAF4879675.1"/>
    <property type="molecule type" value="Genomic_DNA"/>
</dbReference>
<dbReference type="Proteomes" id="UP000663834">
    <property type="component" value="Unassembled WGS sequence"/>
</dbReference>
<evidence type="ECO:0000313" key="6">
    <source>
        <dbReference type="Proteomes" id="UP000663834"/>
    </source>
</evidence>
<dbReference type="Proteomes" id="UP000681967">
    <property type="component" value="Unassembled WGS sequence"/>
</dbReference>
<protein>
    <submittedName>
        <fullName evidence="2">Uncharacterized protein</fullName>
    </submittedName>
</protein>
<accession>A0A815K5T6</accession>
<name>A0A815K5T6_9BILA</name>
<comment type="caution">
    <text evidence="2">The sequence shown here is derived from an EMBL/GenBank/DDBJ whole genome shotgun (WGS) entry which is preliminary data.</text>
</comment>
<dbReference type="EMBL" id="CAJNOV010014529">
    <property type="protein sequence ID" value="CAF1553377.1"/>
    <property type="molecule type" value="Genomic_DNA"/>
</dbReference>
<feature type="region of interest" description="Disordered" evidence="1">
    <location>
        <begin position="1"/>
        <end position="54"/>
    </location>
</feature>
<evidence type="ECO:0000313" key="5">
    <source>
        <dbReference type="EMBL" id="CAF5058149.1"/>
    </source>
</evidence>
<reference evidence="2" key="1">
    <citation type="submission" date="2021-02" db="EMBL/GenBank/DDBJ databases">
        <authorList>
            <person name="Nowell W R."/>
        </authorList>
    </citation>
    <scope>NUCLEOTIDE SEQUENCE</scope>
</reference>
<sequence length="98" mass="11069">MTKRELRTNQPPPNTFNDRRDTNNESRKAASQNAKDANGITRSQSPTAVTHIPEVRNGFAAGRYMRQNEYNNQYGQLISIREDPAVRYPDGGTPTISF</sequence>
<gene>
    <name evidence="5" type="ORF">BYL167_LOCUS58919</name>
    <name evidence="3" type="ORF">CJN711_LOCUS30583</name>
    <name evidence="4" type="ORF">GIL414_LOCUS50792</name>
    <name evidence="2" type="ORF">KQP761_LOCUS8940</name>
</gene>
<proteinExistence type="predicted"/>
<feature type="compositionally biased region" description="Polar residues" evidence="1">
    <location>
        <begin position="29"/>
        <end position="48"/>
    </location>
</feature>
<dbReference type="EMBL" id="CAJOBH010227634">
    <property type="protein sequence ID" value="CAF5058149.1"/>
    <property type="molecule type" value="Genomic_DNA"/>
</dbReference>
<dbReference type="Proteomes" id="UP000681720">
    <property type="component" value="Unassembled WGS sequence"/>
</dbReference>
<evidence type="ECO:0000313" key="4">
    <source>
        <dbReference type="EMBL" id="CAF4879675.1"/>
    </source>
</evidence>
<evidence type="ECO:0000256" key="1">
    <source>
        <dbReference type="SAM" id="MobiDB-lite"/>
    </source>
</evidence>